<dbReference type="SUPFAM" id="SSF56935">
    <property type="entry name" value="Porins"/>
    <property type="match status" value="1"/>
</dbReference>
<evidence type="ECO:0000313" key="12">
    <source>
        <dbReference type="Proteomes" id="UP000095576"/>
    </source>
</evidence>
<dbReference type="Proteomes" id="UP000440614">
    <property type="component" value="Unassembled WGS sequence"/>
</dbReference>
<reference evidence="8" key="5">
    <citation type="submission" date="2022-10" db="EMBL/GenBank/DDBJ databases">
        <title>Human gut microbiome strain richness.</title>
        <authorList>
            <person name="Chen-Liaw A."/>
        </authorList>
    </citation>
    <scope>NUCLEOTIDE SEQUENCE</scope>
    <source>
        <strain evidence="8">1001283st1_A3_1001283B150304_161114</strain>
    </source>
</reference>
<evidence type="ECO:0000313" key="9">
    <source>
        <dbReference type="EMBL" id="RHD85856.1"/>
    </source>
</evidence>
<dbReference type="Proteomes" id="UP000284785">
    <property type="component" value="Unassembled WGS sequence"/>
</dbReference>
<sequence>MRNILNKRNSRYCFTCFVMWLLLGLGHLNAVAQEAGGTANITGKVIDQYGNPVSGVVITMKNTDFKTVTGDDGTFEFQYKKGDMLRFSHPGFLHKEIKVNKLRNQERIFKVTLTEEFVKFPDVINGPYDTKDKASYLGSAATVYTDQVSSLMGTTILPSLQGRLPGLDIVRTRGARKSQIESSSSGTIFNFNSPTLGKEAYSDNTEFNVLSRHNAPVVVVDGVQRELYSIDPDAIESVSIQKDALSSMFLGMRSSRGALVITTKDPIKQGFQLSFTGRFGVQSSVKKLNPLSTSQYAYLLNEALLNDGKNPFYSYDDFIKFRDHSSPYTHPSVNWCDELMNKNSTTQSYNLNATGGNKYAQYFISVGYVGENGLFKNPGGDAHDTNMTFDRYMISSKVNINITDDLTAKVTLMGRIEEGTQPGGTGNGYDDILSSIYSTPSNAYPVTNPDGSWGGSQSFNNNLLSQTINSGYITDGARDVLGAINLRYDFGKLVKGLSVRMVGSVTSQNRSTTKRTKTSEVFDYTIDKDGNDVYTRYGEKKTQSNSFSSVSTYRQMYGQLAVDYERQFGKHKFKASVLGDTRNTLTNWDLPEYPSNIIGDVSYDYAERYFAQVALSESYYNRYAPGRRWGTFYAFGLGWDISKENFMENCEWLNQLKIRGVYGKTGNGMNNAGYYTYYQTYSSGGDDYRLGTNLGQSSGSFTEKDKLANLYQTWEKGNKLNIGVDIALFNNKLQVTADYFNDKYYDLLQARGKSIELIGQNYPDENIAKERWYGGEFSITYQDHVGDFNYYASANWSCEQSKVLYKDEQKVPYEYLRTTGKPKGAIFGLVAEGFFTSQDEITKSPVIEGFNNIQPGDIKYKDQNNDGVINDFDKVMIGGDKPLSYFGIDLGFEWRGLEFSMFWQGVYNKDVLMSDWNLLEGFQTQGQVYGQAYENMLDRWTPETAATATFPRLSAGGNKYNQGNGWGSSFWLRSGNYIRLKNVSLGYNLPDSFCRNYLGGARVKVFVSGQNLFTKAANELVDPEVSFGNYPLQRCISTGINVKF</sequence>
<dbReference type="PATRIC" id="fig|818.23.peg.4259"/>
<dbReference type="EMBL" id="WCSB01000001">
    <property type="protein sequence ID" value="KAB4455843.1"/>
    <property type="molecule type" value="Genomic_DNA"/>
</dbReference>
<evidence type="ECO:0000313" key="10">
    <source>
        <dbReference type="EMBL" id="UYU66519.1"/>
    </source>
</evidence>
<dbReference type="EMBL" id="CP083680">
    <property type="protein sequence ID" value="UYU66519.1"/>
    <property type="molecule type" value="Genomic_DNA"/>
</dbReference>
<evidence type="ECO:0000313" key="6">
    <source>
        <dbReference type="EMBL" id="KAB4476826.1"/>
    </source>
</evidence>
<dbReference type="EMBL" id="JAQNVG010000049">
    <property type="protein sequence ID" value="MDC2238411.1"/>
    <property type="molecule type" value="Genomic_DNA"/>
</dbReference>
<reference evidence="10 19" key="4">
    <citation type="submission" date="2021-06" db="EMBL/GenBank/DDBJ databases">
        <title>Interrogation of the integrated mobile genetic elements in gut-associated Bacteroides with a consensus prediction approach.</title>
        <authorList>
            <person name="Campbell D.E."/>
            <person name="Leigh J.R."/>
            <person name="Kim T."/>
            <person name="England W."/>
            <person name="Whitaker R.J."/>
            <person name="Degnan P.H."/>
        </authorList>
    </citation>
    <scope>NUCLEOTIDE SEQUENCE [LARGE SCALE GENOMIC DNA]</scope>
    <source>
        <strain evidence="11">VPI-3443</strain>
        <strain evidence="10 19">WAL8669</strain>
    </source>
</reference>
<evidence type="ECO:0000313" key="15">
    <source>
        <dbReference type="Proteomes" id="UP000436858"/>
    </source>
</evidence>
<dbReference type="Gene3D" id="2.170.130.10">
    <property type="entry name" value="TonB-dependent receptor, plug domain"/>
    <property type="match status" value="1"/>
</dbReference>
<dbReference type="EMBL" id="WCRY01000001">
    <property type="protein sequence ID" value="KAB4487923.1"/>
    <property type="molecule type" value="Genomic_DNA"/>
</dbReference>
<dbReference type="OMA" id="YNRYAPG"/>
<dbReference type="KEGG" id="btho:Btheta7330_04136"/>
<evidence type="ECO:0000313" key="14">
    <source>
        <dbReference type="Proteomes" id="UP000436825"/>
    </source>
</evidence>
<reference evidence="2 12" key="1">
    <citation type="submission" date="2015-09" db="EMBL/GenBank/DDBJ databases">
        <authorList>
            <consortium name="Pathogen Informatics"/>
        </authorList>
    </citation>
    <scope>NUCLEOTIDE SEQUENCE [LARGE SCALE GENOMIC DNA]</scope>
    <source>
        <strain evidence="2 12">2789STDY5834899</strain>
    </source>
</reference>
<dbReference type="InterPro" id="IPR037066">
    <property type="entry name" value="Plug_dom_sf"/>
</dbReference>
<proteinExistence type="predicted"/>
<dbReference type="EMBL" id="WCSY01000005">
    <property type="protein sequence ID" value="KAB4314498.1"/>
    <property type="molecule type" value="Genomic_DNA"/>
</dbReference>
<evidence type="ECO:0000313" key="13">
    <source>
        <dbReference type="Proteomes" id="UP000284785"/>
    </source>
</evidence>
<dbReference type="RefSeq" id="WP_008764316.1">
    <property type="nucleotide sequence ID" value="NZ_BAABXH010000002.1"/>
</dbReference>
<dbReference type="EMBL" id="WCRW01000010">
    <property type="protein sequence ID" value="KAB4454605.1"/>
    <property type="molecule type" value="Genomic_DNA"/>
</dbReference>
<dbReference type="Proteomes" id="UP000460317">
    <property type="component" value="Unassembled WGS sequence"/>
</dbReference>
<evidence type="ECO:0000313" key="5">
    <source>
        <dbReference type="EMBL" id="KAB4455843.1"/>
    </source>
</evidence>
<organism evidence="7 15">
    <name type="scientific">Bacteroides thetaiotaomicron</name>
    <dbReference type="NCBI Taxonomy" id="818"/>
    <lineage>
        <taxon>Bacteria</taxon>
        <taxon>Pseudomonadati</taxon>
        <taxon>Bacteroidota</taxon>
        <taxon>Bacteroidia</taxon>
        <taxon>Bacteroidales</taxon>
        <taxon>Bacteroidaceae</taxon>
        <taxon>Bacteroides</taxon>
    </lineage>
</organism>
<accession>A0A0P0EW42</accession>
<keyword evidence="2" id="KW-0675">Receptor</keyword>
<evidence type="ECO:0000313" key="18">
    <source>
        <dbReference type="Proteomes" id="UP000488521"/>
    </source>
</evidence>
<evidence type="ECO:0000256" key="1">
    <source>
        <dbReference type="SAM" id="SignalP"/>
    </source>
</evidence>
<reference evidence="9 13" key="2">
    <citation type="submission" date="2018-08" db="EMBL/GenBank/DDBJ databases">
        <title>A genome reference for cultivated species of the human gut microbiota.</title>
        <authorList>
            <person name="Zou Y."/>
            <person name="Xue W."/>
            <person name="Luo G."/>
        </authorList>
    </citation>
    <scope>NUCLEOTIDE SEQUENCE [LARGE SCALE GENOMIC DNA]</scope>
    <source>
        <strain evidence="9 13">AM30-26</strain>
    </source>
</reference>
<feature type="signal peptide" evidence="1">
    <location>
        <begin position="1"/>
        <end position="32"/>
    </location>
</feature>
<evidence type="ECO:0000313" key="16">
    <source>
        <dbReference type="Proteomes" id="UP000440614"/>
    </source>
</evidence>
<feature type="chain" id="PRO_5002966785" evidence="1">
    <location>
        <begin position="33"/>
        <end position="1044"/>
    </location>
</feature>
<dbReference type="Proteomes" id="UP000488521">
    <property type="component" value="Unassembled WGS sequence"/>
</dbReference>
<dbReference type="Proteomes" id="UP000095576">
    <property type="component" value="Unassembled WGS sequence"/>
</dbReference>
<evidence type="ECO:0000313" key="11">
    <source>
        <dbReference type="EMBL" id="UYU90816.1"/>
    </source>
</evidence>
<dbReference type="Gene3D" id="2.60.40.1120">
    <property type="entry name" value="Carboxypeptidase-like, regulatory domain"/>
    <property type="match status" value="1"/>
</dbReference>
<evidence type="ECO:0000313" key="8">
    <source>
        <dbReference type="EMBL" id="MDC2238411.1"/>
    </source>
</evidence>
<dbReference type="EMBL" id="CZAP01000002">
    <property type="protein sequence ID" value="CUP03572.1"/>
    <property type="molecule type" value="Genomic_DNA"/>
</dbReference>
<dbReference type="Proteomes" id="UP001162960">
    <property type="component" value="Chromosome"/>
</dbReference>
<dbReference type="InterPro" id="IPR023996">
    <property type="entry name" value="TonB-dep_OMP_SusC/RagA"/>
</dbReference>
<dbReference type="EMBL" id="QSJP01000016">
    <property type="protein sequence ID" value="RHD85856.1"/>
    <property type="molecule type" value="Genomic_DNA"/>
</dbReference>
<dbReference type="EMBL" id="CP083685">
    <property type="protein sequence ID" value="UYU90816.1"/>
    <property type="molecule type" value="Genomic_DNA"/>
</dbReference>
<gene>
    <name evidence="9" type="ORF">DW780_17215</name>
    <name evidence="2" type="ORF">ERS852511_00925</name>
    <name evidence="6" type="ORF">GAN59_06515</name>
    <name evidence="4" type="ORF">GAN75_15695</name>
    <name evidence="7" type="ORF">GAN91_00535</name>
    <name evidence="5" type="ORF">GAN93_02385</name>
    <name evidence="3" type="ORF">GAO51_06655</name>
    <name evidence="10" type="ORF">KQP68_23675</name>
    <name evidence="11" type="ORF">KQP74_23335</name>
    <name evidence="8" type="ORF">PO127_21945</name>
</gene>
<dbReference type="Proteomes" id="UP000436858">
    <property type="component" value="Unassembled WGS sequence"/>
</dbReference>
<name>A0A0P0EW42_BACT4</name>
<dbReference type="InterPro" id="IPR008969">
    <property type="entry name" value="CarboxyPept-like_regulatory"/>
</dbReference>
<dbReference type="Pfam" id="PF13715">
    <property type="entry name" value="CarbopepD_reg_2"/>
    <property type="match status" value="1"/>
</dbReference>
<dbReference type="GeneID" id="60925263"/>
<evidence type="ECO:0000313" key="2">
    <source>
        <dbReference type="EMBL" id="CUP03572.1"/>
    </source>
</evidence>
<evidence type="ECO:0000313" key="17">
    <source>
        <dbReference type="Proteomes" id="UP000460317"/>
    </source>
</evidence>
<evidence type="ECO:0000313" key="4">
    <source>
        <dbReference type="EMBL" id="KAB4454605.1"/>
    </source>
</evidence>
<accession>C6IKM0</accession>
<keyword evidence="1" id="KW-0732">Signal</keyword>
<reference evidence="14 15" key="3">
    <citation type="journal article" date="2019" name="Nat. Med.">
        <title>A library of human gut bacterial isolates paired with longitudinal multiomics data enables mechanistic microbiome research.</title>
        <authorList>
            <person name="Poyet M."/>
            <person name="Groussin M."/>
            <person name="Gibbons S.M."/>
            <person name="Avila-Pacheco J."/>
            <person name="Jiang X."/>
            <person name="Kearney S.M."/>
            <person name="Perrotta A.R."/>
            <person name="Berdy B."/>
            <person name="Zhao S."/>
            <person name="Lieberman T.D."/>
            <person name="Swanson P.K."/>
            <person name="Smith M."/>
            <person name="Roesemann S."/>
            <person name="Alexander J.E."/>
            <person name="Rich S.A."/>
            <person name="Livny J."/>
            <person name="Vlamakis H."/>
            <person name="Clish C."/>
            <person name="Bullock K."/>
            <person name="Deik A."/>
            <person name="Scott J."/>
            <person name="Pierce K.A."/>
            <person name="Xavier R.J."/>
            <person name="Alm E.J."/>
        </authorList>
    </citation>
    <scope>NUCLEOTIDE SEQUENCE [LARGE SCALE GENOMIC DNA]</scope>
    <source>
        <strain evidence="6 18">BIOML-A156</strain>
        <strain evidence="4 14">BIOML-A160</strain>
        <strain evidence="7 15">BIOML-A162</strain>
        <strain evidence="5 17">BIOML-A165</strain>
        <strain evidence="3 16">BIOML-A188</strain>
    </source>
</reference>
<evidence type="ECO:0000313" key="7">
    <source>
        <dbReference type="EMBL" id="KAB4487923.1"/>
    </source>
</evidence>
<evidence type="ECO:0000313" key="3">
    <source>
        <dbReference type="EMBL" id="KAB4314498.1"/>
    </source>
</evidence>
<dbReference type="Proteomes" id="UP001217776">
    <property type="component" value="Unassembled WGS sequence"/>
</dbReference>
<dbReference type="AlphaFoldDB" id="A0A0P0EW42"/>
<dbReference type="SUPFAM" id="SSF49464">
    <property type="entry name" value="Carboxypeptidase regulatory domain-like"/>
    <property type="match status" value="1"/>
</dbReference>
<evidence type="ECO:0000313" key="19">
    <source>
        <dbReference type="Proteomes" id="UP001156218"/>
    </source>
</evidence>
<dbReference type="Proteomes" id="UP001156218">
    <property type="component" value="Chromosome"/>
</dbReference>
<dbReference type="Proteomes" id="UP000436825">
    <property type="component" value="Unassembled WGS sequence"/>
</dbReference>
<protein>
    <submittedName>
        <fullName evidence="7">SusC/RagA family TonB-linked outer membrane protein</fullName>
    </submittedName>
    <submittedName>
        <fullName evidence="2">TonB-dependent Receptor Plug Domain./TonB dependent receptor</fullName>
    </submittedName>
</protein>
<dbReference type="EMBL" id="WCRS01000003">
    <property type="protein sequence ID" value="KAB4476826.1"/>
    <property type="molecule type" value="Genomic_DNA"/>
</dbReference>
<dbReference type="NCBIfam" id="TIGR04056">
    <property type="entry name" value="OMP_RagA_SusC"/>
    <property type="match status" value="1"/>
</dbReference>